<evidence type="ECO:0000256" key="7">
    <source>
        <dbReference type="ARBA" id="ARBA00022989"/>
    </source>
</evidence>
<sequence>MANRITKWEPDNQAFWAAGGERIAKRNLWISIPCLLLAFSTWVIWSVVVLKMPQVGFQYTKNQLFMLTALPSLSGATLRIFYSFMPSLIGGRKWTTISTASLLIPSLWLGFALQDPTTPFSVMLIIALLCGFGGGNFSSSMANIAWFFPKARKGWANGMNAGLGNLGVSVMQFLVPIVITMSVFGALGGQPQIYTQNGAEHQMWLQNAGFIWVPFVIAATLAAWFGMNDLATAEATVAEQAVIFKRLDNWLMCWLYLGTFGSFIGFSAGFALLTKTQFPDIQVTDYAFIGPLIGAIIRPVGGTVSDKLGGGARVTMWVFVLMTLAIFGVLFFLPHTGADGNPVGGSFWGFFLMFQALFLLSGIGNGSTYKMIPVIFPRLAKKEAEGKGEAAQQKAVLDGAVEAAAAGGFISAIGAYGGYFIPQSFGISMNATGSAEAALYAFIVFYITCVLLCWWRYARKGAAMPC</sequence>
<protein>
    <recommendedName>
        <fullName evidence="10">Nitrate/nitrite transporter</fullName>
    </recommendedName>
</protein>
<dbReference type="AlphaFoldDB" id="A0A840RJ25"/>
<reference evidence="11 12" key="1">
    <citation type="submission" date="2020-08" db="EMBL/GenBank/DDBJ databases">
        <title>Genomic Encyclopedia of Type Strains, Phase IV (KMG-IV): sequencing the most valuable type-strain genomes for metagenomic binning, comparative biology and taxonomic classification.</title>
        <authorList>
            <person name="Goeker M."/>
        </authorList>
    </citation>
    <scope>NUCLEOTIDE SEQUENCE [LARGE SCALE GENOMIC DNA]</scope>
    <source>
        <strain evidence="11 12">DSM 18233</strain>
    </source>
</reference>
<feature type="transmembrane region" description="Helical" evidence="10">
    <location>
        <begin position="314"/>
        <end position="333"/>
    </location>
</feature>
<dbReference type="NCBIfam" id="TIGR00886">
    <property type="entry name" value="2A0108"/>
    <property type="match status" value="1"/>
</dbReference>
<feature type="transmembrane region" description="Helical" evidence="10">
    <location>
        <begin position="345"/>
        <end position="363"/>
    </location>
</feature>
<dbReference type="RefSeq" id="WP_184102265.1">
    <property type="nucleotide sequence ID" value="NZ_JACHHN010000007.1"/>
</dbReference>
<evidence type="ECO:0000256" key="5">
    <source>
        <dbReference type="ARBA" id="ARBA00022519"/>
    </source>
</evidence>
<dbReference type="EMBL" id="JACHHN010000007">
    <property type="protein sequence ID" value="MBB5192594.1"/>
    <property type="molecule type" value="Genomic_DNA"/>
</dbReference>
<evidence type="ECO:0000256" key="8">
    <source>
        <dbReference type="ARBA" id="ARBA00023063"/>
    </source>
</evidence>
<dbReference type="FunFam" id="1.20.1250.20:FF:000024">
    <property type="entry name" value="Nitrite extrusion protein NarK"/>
    <property type="match status" value="1"/>
</dbReference>
<evidence type="ECO:0000313" key="11">
    <source>
        <dbReference type="EMBL" id="MBB5192594.1"/>
    </source>
</evidence>
<dbReference type="InterPro" id="IPR004737">
    <property type="entry name" value="NO3_transporter_NarK/NarU-like"/>
</dbReference>
<dbReference type="Gene3D" id="1.20.1250.20">
    <property type="entry name" value="MFS general substrate transporter like domains"/>
    <property type="match status" value="1"/>
</dbReference>
<dbReference type="InterPro" id="IPR036259">
    <property type="entry name" value="MFS_trans_sf"/>
</dbReference>
<evidence type="ECO:0000313" key="12">
    <source>
        <dbReference type="Proteomes" id="UP000543030"/>
    </source>
</evidence>
<feature type="transmembrane region" description="Helical" evidence="10">
    <location>
        <begin position="437"/>
        <end position="455"/>
    </location>
</feature>
<keyword evidence="12" id="KW-1185">Reference proteome</keyword>
<keyword evidence="9 10" id="KW-0472">Membrane</keyword>
<dbReference type="GO" id="GO:0015291">
    <property type="term" value="F:secondary active transmembrane transporter activity"/>
    <property type="evidence" value="ECO:0007669"/>
    <property type="project" value="UniProtKB-ARBA"/>
</dbReference>
<feature type="transmembrane region" description="Helical" evidence="10">
    <location>
        <begin position="94"/>
        <end position="113"/>
    </location>
</feature>
<organism evidence="11 12">
    <name type="scientific">Silvimonas terrae</name>
    <dbReference type="NCBI Taxonomy" id="300266"/>
    <lineage>
        <taxon>Bacteria</taxon>
        <taxon>Pseudomonadati</taxon>
        <taxon>Pseudomonadota</taxon>
        <taxon>Betaproteobacteria</taxon>
        <taxon>Neisseriales</taxon>
        <taxon>Chitinibacteraceae</taxon>
        <taxon>Silvimonas</taxon>
    </lineage>
</organism>
<name>A0A840RJ25_9NEIS</name>
<keyword evidence="7 10" id="KW-1133">Transmembrane helix</keyword>
<dbReference type="CDD" id="cd17341">
    <property type="entry name" value="MFS_NRT2_like"/>
    <property type="match status" value="1"/>
</dbReference>
<evidence type="ECO:0000256" key="6">
    <source>
        <dbReference type="ARBA" id="ARBA00022692"/>
    </source>
</evidence>
<dbReference type="GO" id="GO:0015113">
    <property type="term" value="F:nitrite transmembrane transporter activity"/>
    <property type="evidence" value="ECO:0007669"/>
    <property type="project" value="InterPro"/>
</dbReference>
<dbReference type="GO" id="GO:0015112">
    <property type="term" value="F:nitrate transmembrane transporter activity"/>
    <property type="evidence" value="ECO:0007669"/>
    <property type="project" value="UniProtKB-UniRule"/>
</dbReference>
<evidence type="ECO:0000256" key="3">
    <source>
        <dbReference type="ARBA" id="ARBA00022448"/>
    </source>
</evidence>
<keyword evidence="6 10" id="KW-0812">Transmembrane</keyword>
<evidence type="ECO:0000256" key="1">
    <source>
        <dbReference type="ARBA" id="ARBA00004429"/>
    </source>
</evidence>
<feature type="transmembrane region" description="Helical" evidence="10">
    <location>
        <begin position="120"/>
        <end position="146"/>
    </location>
</feature>
<dbReference type="SUPFAM" id="SSF103473">
    <property type="entry name" value="MFS general substrate transporter"/>
    <property type="match status" value="1"/>
</dbReference>
<dbReference type="Proteomes" id="UP000543030">
    <property type="component" value="Unassembled WGS sequence"/>
</dbReference>
<dbReference type="PANTHER" id="PTHR23515">
    <property type="entry name" value="HIGH-AFFINITY NITRATE TRANSPORTER 2.3"/>
    <property type="match status" value="1"/>
</dbReference>
<feature type="transmembrane region" description="Helical" evidence="10">
    <location>
        <begin position="208"/>
        <end position="227"/>
    </location>
</feature>
<feature type="transmembrane region" description="Helical" evidence="10">
    <location>
        <begin position="254"/>
        <end position="273"/>
    </location>
</feature>
<evidence type="ECO:0000256" key="10">
    <source>
        <dbReference type="RuleBase" id="RU366033"/>
    </source>
</evidence>
<evidence type="ECO:0000256" key="2">
    <source>
        <dbReference type="ARBA" id="ARBA00008432"/>
    </source>
</evidence>
<evidence type="ECO:0000256" key="9">
    <source>
        <dbReference type="ARBA" id="ARBA00023136"/>
    </source>
</evidence>
<dbReference type="InterPro" id="IPR011701">
    <property type="entry name" value="MFS"/>
</dbReference>
<gene>
    <name evidence="11" type="ORF">HNQ50_003338</name>
</gene>
<dbReference type="GO" id="GO:0042128">
    <property type="term" value="P:nitrate assimilation"/>
    <property type="evidence" value="ECO:0007669"/>
    <property type="project" value="UniProtKB-UniRule"/>
</dbReference>
<dbReference type="InterPro" id="IPR044772">
    <property type="entry name" value="NO3_transporter"/>
</dbReference>
<accession>A0A840RJ25</accession>
<dbReference type="Pfam" id="PF07690">
    <property type="entry name" value="MFS_1"/>
    <property type="match status" value="1"/>
</dbReference>
<comment type="subcellular location">
    <subcellularLocation>
        <location evidence="1">Cell inner membrane</location>
        <topology evidence="1">Multi-pass membrane protein</topology>
    </subcellularLocation>
    <subcellularLocation>
        <location evidence="10">Cell membrane</location>
        <topology evidence="10">Multi-pass membrane protein</topology>
    </subcellularLocation>
</comment>
<feature type="transmembrane region" description="Helical" evidence="10">
    <location>
        <begin position="166"/>
        <end position="187"/>
    </location>
</feature>
<keyword evidence="4 10" id="KW-1003">Cell membrane</keyword>
<feature type="transmembrane region" description="Helical" evidence="10">
    <location>
        <begin position="64"/>
        <end position="82"/>
    </location>
</feature>
<comment type="similarity">
    <text evidence="2 10">Belongs to the major facilitator superfamily. Nitrate/nitrite porter (TC 2.A.1.8) family.</text>
</comment>
<keyword evidence="5" id="KW-0997">Cell inner membrane</keyword>
<keyword evidence="3 10" id="KW-0813">Transport</keyword>
<proteinExistence type="inferred from homology"/>
<dbReference type="GO" id="GO:0005886">
    <property type="term" value="C:plasma membrane"/>
    <property type="evidence" value="ECO:0007669"/>
    <property type="project" value="UniProtKB-SubCell"/>
</dbReference>
<feature type="transmembrane region" description="Helical" evidence="10">
    <location>
        <begin position="395"/>
        <end position="417"/>
    </location>
</feature>
<comment type="caution">
    <text evidence="11">The sequence shown here is derived from an EMBL/GenBank/DDBJ whole genome shotgun (WGS) entry which is preliminary data.</text>
</comment>
<evidence type="ECO:0000256" key="4">
    <source>
        <dbReference type="ARBA" id="ARBA00022475"/>
    </source>
</evidence>
<feature type="transmembrane region" description="Helical" evidence="10">
    <location>
        <begin position="28"/>
        <end position="52"/>
    </location>
</feature>
<keyword evidence="8 10" id="KW-0534">Nitrate assimilation</keyword>